<proteinExistence type="predicted"/>
<dbReference type="Proteomes" id="UP000799436">
    <property type="component" value="Unassembled WGS sequence"/>
</dbReference>
<protein>
    <submittedName>
        <fullName evidence="2">Uncharacterized protein</fullName>
    </submittedName>
</protein>
<evidence type="ECO:0000313" key="2">
    <source>
        <dbReference type="EMBL" id="KAF2772185.1"/>
    </source>
</evidence>
<reference evidence="2" key="1">
    <citation type="journal article" date="2020" name="Stud. Mycol.">
        <title>101 Dothideomycetes genomes: a test case for predicting lifestyles and emergence of pathogens.</title>
        <authorList>
            <person name="Haridas S."/>
            <person name="Albert R."/>
            <person name="Binder M."/>
            <person name="Bloem J."/>
            <person name="Labutti K."/>
            <person name="Salamov A."/>
            <person name="Andreopoulos B."/>
            <person name="Baker S."/>
            <person name="Barry K."/>
            <person name="Bills G."/>
            <person name="Bluhm B."/>
            <person name="Cannon C."/>
            <person name="Castanera R."/>
            <person name="Culley D."/>
            <person name="Daum C."/>
            <person name="Ezra D."/>
            <person name="Gonzalez J."/>
            <person name="Henrissat B."/>
            <person name="Kuo A."/>
            <person name="Liang C."/>
            <person name="Lipzen A."/>
            <person name="Lutzoni F."/>
            <person name="Magnuson J."/>
            <person name="Mondo S."/>
            <person name="Nolan M."/>
            <person name="Ohm R."/>
            <person name="Pangilinan J."/>
            <person name="Park H.-J."/>
            <person name="Ramirez L."/>
            <person name="Alfaro M."/>
            <person name="Sun H."/>
            <person name="Tritt A."/>
            <person name="Yoshinaga Y."/>
            <person name="Zwiers L.-H."/>
            <person name="Turgeon B."/>
            <person name="Goodwin S."/>
            <person name="Spatafora J."/>
            <person name="Crous P."/>
            <person name="Grigoriev I."/>
        </authorList>
    </citation>
    <scope>NUCLEOTIDE SEQUENCE</scope>
    <source>
        <strain evidence="2">CBS 116005</strain>
    </source>
</reference>
<keyword evidence="1" id="KW-0472">Membrane</keyword>
<dbReference type="AlphaFoldDB" id="A0A6G1LH32"/>
<sequence>MSSRFWVPSIFGARTASKSLQHMSTKIWSRSIMASLIILPIGGITDSTLVIAVIAASKASLLVTSTDLIHKDDPLCETRRIRRLQPTPLDSGWLGQYTARPCRASTVQLRCPDLPSCRRGRKSCRHRTRSRRQEVGLLSEHL</sequence>
<name>A0A6G1LH32_9PEZI</name>
<keyword evidence="1" id="KW-1133">Transmembrane helix</keyword>
<evidence type="ECO:0000256" key="1">
    <source>
        <dbReference type="SAM" id="Phobius"/>
    </source>
</evidence>
<keyword evidence="3" id="KW-1185">Reference proteome</keyword>
<gene>
    <name evidence="2" type="ORF">EJ03DRAFT_369599</name>
</gene>
<dbReference type="EMBL" id="ML995816">
    <property type="protein sequence ID" value="KAF2772185.1"/>
    <property type="molecule type" value="Genomic_DNA"/>
</dbReference>
<feature type="transmembrane region" description="Helical" evidence="1">
    <location>
        <begin position="32"/>
        <end position="56"/>
    </location>
</feature>
<keyword evidence="1" id="KW-0812">Transmembrane</keyword>
<organism evidence="2 3">
    <name type="scientific">Teratosphaeria nubilosa</name>
    <dbReference type="NCBI Taxonomy" id="161662"/>
    <lineage>
        <taxon>Eukaryota</taxon>
        <taxon>Fungi</taxon>
        <taxon>Dikarya</taxon>
        <taxon>Ascomycota</taxon>
        <taxon>Pezizomycotina</taxon>
        <taxon>Dothideomycetes</taxon>
        <taxon>Dothideomycetidae</taxon>
        <taxon>Mycosphaerellales</taxon>
        <taxon>Teratosphaeriaceae</taxon>
        <taxon>Teratosphaeria</taxon>
    </lineage>
</organism>
<accession>A0A6G1LH32</accession>
<evidence type="ECO:0000313" key="3">
    <source>
        <dbReference type="Proteomes" id="UP000799436"/>
    </source>
</evidence>